<evidence type="ECO:0000313" key="2">
    <source>
        <dbReference type="Proteomes" id="UP000215181"/>
    </source>
</evidence>
<sequence length="132" mass="15011">MSCPYCNTPAELVRGDVIYRGRPELHAKRFWRCAPCGAHVGCHAPNRRFGYDGTQPLGRLANASLRKAKARAHALFDPFWKSGRMSRVDAYTWLARELRIDVEACHIGEFDEAMCNRVEEICKRWMFGPGPG</sequence>
<name>A0A235EVJ0_9RHOO</name>
<organism evidence="1 2">
    <name type="scientific">Thauera propionica</name>
    <dbReference type="NCBI Taxonomy" id="2019431"/>
    <lineage>
        <taxon>Bacteria</taxon>
        <taxon>Pseudomonadati</taxon>
        <taxon>Pseudomonadota</taxon>
        <taxon>Betaproteobacteria</taxon>
        <taxon>Rhodocyclales</taxon>
        <taxon>Zoogloeaceae</taxon>
        <taxon>Thauera</taxon>
    </lineage>
</organism>
<keyword evidence="2" id="KW-1185">Reference proteome</keyword>
<comment type="caution">
    <text evidence="1">The sequence shown here is derived from an EMBL/GenBank/DDBJ whole genome shotgun (WGS) entry which is preliminary data.</text>
</comment>
<gene>
    <name evidence="1" type="ORF">CGK74_15095</name>
</gene>
<dbReference type="EMBL" id="NOIH01000022">
    <property type="protein sequence ID" value="OYD52991.1"/>
    <property type="molecule type" value="Genomic_DNA"/>
</dbReference>
<evidence type="ECO:0000313" key="1">
    <source>
        <dbReference type="EMBL" id="OYD52991.1"/>
    </source>
</evidence>
<reference evidence="1 2" key="1">
    <citation type="submission" date="2017-07" db="EMBL/GenBank/DDBJ databases">
        <title>Thauera sp. KNDSS-Mac4 genome sequence and assembly.</title>
        <authorList>
            <person name="Mayilraj S."/>
        </authorList>
    </citation>
    <scope>NUCLEOTIDE SEQUENCE [LARGE SCALE GENOMIC DNA]</scope>
    <source>
        <strain evidence="1 2">KNDSS-Mac4</strain>
    </source>
</reference>
<protein>
    <submittedName>
        <fullName evidence="1">Uncharacterized protein</fullName>
    </submittedName>
</protein>
<dbReference type="AlphaFoldDB" id="A0A235EVJ0"/>
<dbReference type="Proteomes" id="UP000215181">
    <property type="component" value="Unassembled WGS sequence"/>
</dbReference>
<dbReference type="Pfam" id="PF11672">
    <property type="entry name" value="DUF3268"/>
    <property type="match status" value="1"/>
</dbReference>
<dbReference type="InterPro" id="IPR021686">
    <property type="entry name" value="DUF3268"/>
</dbReference>
<dbReference type="OrthoDB" id="1028010at2"/>
<accession>A0A235EVJ0</accession>
<proteinExistence type="predicted"/>